<feature type="compositionally biased region" description="Polar residues" evidence="1">
    <location>
        <begin position="620"/>
        <end position="633"/>
    </location>
</feature>
<dbReference type="EMBL" id="CCKQ01018697">
    <property type="protein sequence ID" value="CDW90676.1"/>
    <property type="molecule type" value="Genomic_DNA"/>
</dbReference>
<keyword evidence="3" id="KW-1185">Reference proteome</keyword>
<organism evidence="2 3">
    <name type="scientific">Stylonychia lemnae</name>
    <name type="common">Ciliate</name>
    <dbReference type="NCBI Taxonomy" id="5949"/>
    <lineage>
        <taxon>Eukaryota</taxon>
        <taxon>Sar</taxon>
        <taxon>Alveolata</taxon>
        <taxon>Ciliophora</taxon>
        <taxon>Intramacronucleata</taxon>
        <taxon>Spirotrichea</taxon>
        <taxon>Stichotrichia</taxon>
        <taxon>Sporadotrichida</taxon>
        <taxon>Oxytrichidae</taxon>
        <taxon>Stylonychinae</taxon>
        <taxon>Stylonychia</taxon>
    </lineage>
</organism>
<sequence length="682" mass="79591">MSIIKKNSPLILDKQGSFKRDSQLRLSLNRNSMLINETDEQYEQGPDLTFNKDLFNSVISQDQGILQPKLQIRISSDSQTNHDQANSTFNQPKSLLTVKEKAKEQTIAVNKLGRFQNRISIEKHQQHQGSLNRNEGNQMFLIKRITQQQQQSQMNQKQQSTKQNKMLIQDERAFSLIEPIIHAEQLEQFRYPLTNTQLQEVIFQKKHIVNERKQRNLKPKKSYLPFYDGVKTLKDILLNGPSYTGTNNRNSLIEKTSASLIGRVNRDPQNCKLNQKLNISYQTQTDFNNATIGNRKLSLGDYRINVKLKKGFSPQSKNRTNSVKNNEVISNVQSYQVDSKLEKQVTRDQEDMQDLTILKQYKDQIICSKDDETFQSKVVFSRNRQSMRKESRSQFNESRTAFNKQKRSIFRNTQPYFSHCFQKKSPEQKLFELEKDKHMSQQSIDSNIIVHDHLASYSHYIPSISYYQLKSNQKELSKNASNKQSRNGQIDLQIYTQTQTNVFFEEIINLGEEMAINRNLLKRQDSKDRWTHRDSFSQIKNNNSASKINNEFTRPNSSTFMKKRSQFSPNKNFQITIQDNPPIHSRVTNPFGNIYYHSPRNEDQSTNRTASHPVSDVKKQMTNARSPGSTTTKVKQDLSKFATQIYKAVESRDNDKKLKKFDQYHRIDQLVKQAKISNVEGW</sequence>
<accession>A0A078B8X2</accession>
<reference evidence="2 3" key="1">
    <citation type="submission" date="2014-06" db="EMBL/GenBank/DDBJ databases">
        <authorList>
            <person name="Swart Estienne"/>
        </authorList>
    </citation>
    <scope>NUCLEOTIDE SEQUENCE [LARGE SCALE GENOMIC DNA]</scope>
    <source>
        <strain evidence="2 3">130c</strain>
    </source>
</reference>
<evidence type="ECO:0000256" key="1">
    <source>
        <dbReference type="SAM" id="MobiDB-lite"/>
    </source>
</evidence>
<proteinExistence type="predicted"/>
<evidence type="ECO:0000313" key="2">
    <source>
        <dbReference type="EMBL" id="CDW90676.1"/>
    </source>
</evidence>
<evidence type="ECO:0000313" key="3">
    <source>
        <dbReference type="Proteomes" id="UP000039865"/>
    </source>
</evidence>
<name>A0A078B8X2_STYLE</name>
<gene>
    <name evidence="2" type="primary">Contig4911.g5249</name>
    <name evidence="2" type="ORF">STYLEM_19821</name>
</gene>
<dbReference type="Proteomes" id="UP000039865">
    <property type="component" value="Unassembled WGS sequence"/>
</dbReference>
<dbReference type="AlphaFoldDB" id="A0A078B8X2"/>
<feature type="region of interest" description="Disordered" evidence="1">
    <location>
        <begin position="598"/>
        <end position="635"/>
    </location>
</feature>
<protein>
    <submittedName>
        <fullName evidence="2">Uncharacterized protein</fullName>
    </submittedName>
</protein>
<dbReference type="InParanoid" id="A0A078B8X2"/>